<evidence type="ECO:0000313" key="1">
    <source>
        <dbReference type="EMBL" id="QJA43220.1"/>
    </source>
</evidence>
<proteinExistence type="predicted"/>
<name>A0A6H1Z7P4_9ZZZZ</name>
<organism evidence="1">
    <name type="scientific">viral metagenome</name>
    <dbReference type="NCBI Taxonomy" id="1070528"/>
    <lineage>
        <taxon>unclassified sequences</taxon>
        <taxon>metagenomes</taxon>
        <taxon>organismal metagenomes</taxon>
    </lineage>
</organism>
<sequence>MDNNQLAIITKKTIEGATSRDIEAITGLDHSTVARARQRPDIKAYIEAEGAKIIQGGLHIARKVILKRAAEGLNKSADDTTKDRSLKASVHITNMAGLSGQAPSTIVNALIYQGDSHAPLSIDAMHMVNKALGISTNLVDNDVIDLDGGSYGGMVDNDKAKT</sequence>
<protein>
    <submittedName>
        <fullName evidence="1">Uncharacterized protein</fullName>
    </submittedName>
</protein>
<accession>A0A6H1Z7P4</accession>
<dbReference type="AlphaFoldDB" id="A0A6H1Z7P4"/>
<evidence type="ECO:0000313" key="2">
    <source>
        <dbReference type="EMBL" id="QJA53599.1"/>
    </source>
</evidence>
<dbReference type="EMBL" id="MT141562">
    <property type="protein sequence ID" value="QJA43220.1"/>
    <property type="molecule type" value="Genomic_DNA"/>
</dbReference>
<gene>
    <name evidence="1" type="ORF">MM415B00324_0050</name>
    <name evidence="2" type="ORF">TM448A03726_0012</name>
</gene>
<dbReference type="EMBL" id="MT144434">
    <property type="protein sequence ID" value="QJA53599.1"/>
    <property type="molecule type" value="Genomic_DNA"/>
</dbReference>
<reference evidence="1" key="1">
    <citation type="submission" date="2020-03" db="EMBL/GenBank/DDBJ databases">
        <title>The deep terrestrial virosphere.</title>
        <authorList>
            <person name="Holmfeldt K."/>
            <person name="Nilsson E."/>
            <person name="Simone D."/>
            <person name="Lopez-Fernandez M."/>
            <person name="Wu X."/>
            <person name="de Brujin I."/>
            <person name="Lundin D."/>
            <person name="Andersson A."/>
            <person name="Bertilsson S."/>
            <person name="Dopson M."/>
        </authorList>
    </citation>
    <scope>NUCLEOTIDE SEQUENCE</scope>
    <source>
        <strain evidence="1">MM415B00324</strain>
        <strain evidence="2">TM448A03726</strain>
    </source>
</reference>